<dbReference type="GO" id="GO:0016209">
    <property type="term" value="F:antioxidant activity"/>
    <property type="evidence" value="ECO:0007669"/>
    <property type="project" value="InterPro"/>
</dbReference>
<dbReference type="SUPFAM" id="SSF52833">
    <property type="entry name" value="Thioredoxin-like"/>
    <property type="match status" value="1"/>
</dbReference>
<dbReference type="GO" id="GO:0016491">
    <property type="term" value="F:oxidoreductase activity"/>
    <property type="evidence" value="ECO:0007669"/>
    <property type="project" value="InterPro"/>
</dbReference>
<dbReference type="PROSITE" id="PS51352">
    <property type="entry name" value="THIOREDOXIN_2"/>
    <property type="match status" value="1"/>
</dbReference>
<dbReference type="InterPro" id="IPR036249">
    <property type="entry name" value="Thioredoxin-like_sf"/>
</dbReference>
<dbReference type="Proteomes" id="UP000218418">
    <property type="component" value="Chromosome"/>
</dbReference>
<gene>
    <name evidence="2" type="ORF">NIES267_43080</name>
</gene>
<sequence>MTNKLIPGQKVPELEVNILNNKQWKLSEDTFSNMKLIVFYRGLHCPLCKAYIGELDKKLHEFSQLDIDVIAISGDSEEKAKLTKAKWGLKDITIGYNHSVDSMRKWGLYISKGAFPNEPALFNEPGIFLVKKDRKLFFAGVNNEPFARPPLHELISGIRYVTTNDYPLRGAA</sequence>
<dbReference type="OrthoDB" id="9809746at2"/>
<dbReference type="AlphaFoldDB" id="A0A1Z4LUH8"/>
<dbReference type="InterPro" id="IPR000866">
    <property type="entry name" value="AhpC/TSA"/>
</dbReference>
<protein>
    <submittedName>
        <fullName evidence="2">Redoxin domain-containing protein</fullName>
    </submittedName>
</protein>
<reference evidence="2 3" key="1">
    <citation type="submission" date="2017-06" db="EMBL/GenBank/DDBJ databases">
        <title>Genome sequencing of cyanobaciteial culture collection at National Institute for Environmental Studies (NIES).</title>
        <authorList>
            <person name="Hirose Y."/>
            <person name="Shimura Y."/>
            <person name="Fujisawa T."/>
            <person name="Nakamura Y."/>
            <person name="Kawachi M."/>
        </authorList>
    </citation>
    <scope>NUCLEOTIDE SEQUENCE [LARGE SCALE GENOMIC DNA]</scope>
    <source>
        <strain evidence="2 3">NIES-267</strain>
    </source>
</reference>
<dbReference type="Pfam" id="PF00578">
    <property type="entry name" value="AhpC-TSA"/>
    <property type="match status" value="1"/>
</dbReference>
<dbReference type="InterPro" id="IPR013766">
    <property type="entry name" value="Thioredoxin_domain"/>
</dbReference>
<evidence type="ECO:0000313" key="2">
    <source>
        <dbReference type="EMBL" id="BAY84811.1"/>
    </source>
</evidence>
<dbReference type="EMBL" id="AP018227">
    <property type="protein sequence ID" value="BAY84811.1"/>
    <property type="molecule type" value="Genomic_DNA"/>
</dbReference>
<dbReference type="Gene3D" id="3.40.30.10">
    <property type="entry name" value="Glutaredoxin"/>
    <property type="match status" value="1"/>
</dbReference>
<accession>A0A1Z4LUH8</accession>
<keyword evidence="3" id="KW-1185">Reference proteome</keyword>
<evidence type="ECO:0000313" key="3">
    <source>
        <dbReference type="Proteomes" id="UP000218418"/>
    </source>
</evidence>
<feature type="domain" description="Thioredoxin" evidence="1">
    <location>
        <begin position="5"/>
        <end position="163"/>
    </location>
</feature>
<evidence type="ECO:0000259" key="1">
    <source>
        <dbReference type="PROSITE" id="PS51352"/>
    </source>
</evidence>
<proteinExistence type="predicted"/>
<organism evidence="2 3">
    <name type="scientific">Calothrix parasitica NIES-267</name>
    <dbReference type="NCBI Taxonomy" id="1973488"/>
    <lineage>
        <taxon>Bacteria</taxon>
        <taxon>Bacillati</taxon>
        <taxon>Cyanobacteriota</taxon>
        <taxon>Cyanophyceae</taxon>
        <taxon>Nostocales</taxon>
        <taxon>Calotrichaceae</taxon>
        <taxon>Calothrix</taxon>
    </lineage>
</organism>
<name>A0A1Z4LUH8_9CYAN</name>